<proteinExistence type="predicted"/>
<keyword evidence="1" id="KW-0812">Transmembrane</keyword>
<keyword evidence="1" id="KW-0472">Membrane</keyword>
<comment type="caution">
    <text evidence="2">The sequence shown here is derived from an EMBL/GenBank/DDBJ whole genome shotgun (WGS) entry which is preliminary data.</text>
</comment>
<feature type="transmembrane region" description="Helical" evidence="1">
    <location>
        <begin position="47"/>
        <end position="68"/>
    </location>
</feature>
<accession>A0A226CWM4</accession>
<keyword evidence="1" id="KW-1133">Transmembrane helix</keyword>
<gene>
    <name evidence="2" type="ORF">Fcan01_27828</name>
</gene>
<evidence type="ECO:0000313" key="2">
    <source>
        <dbReference type="EMBL" id="OXA37369.1"/>
    </source>
</evidence>
<evidence type="ECO:0000256" key="1">
    <source>
        <dbReference type="SAM" id="Phobius"/>
    </source>
</evidence>
<name>A0A226CWM4_FOLCA</name>
<dbReference type="EMBL" id="LNIX01000058">
    <property type="protein sequence ID" value="OXA37369.1"/>
    <property type="molecule type" value="Genomic_DNA"/>
</dbReference>
<reference evidence="2 3" key="1">
    <citation type="submission" date="2015-12" db="EMBL/GenBank/DDBJ databases">
        <title>The genome of Folsomia candida.</title>
        <authorList>
            <person name="Faddeeva A."/>
            <person name="Derks M.F."/>
            <person name="Anvar Y."/>
            <person name="Smit S."/>
            <person name="Van Straalen N."/>
            <person name="Roelofs D."/>
        </authorList>
    </citation>
    <scope>NUCLEOTIDE SEQUENCE [LARGE SCALE GENOMIC DNA]</scope>
    <source>
        <strain evidence="2 3">VU population</strain>
        <tissue evidence="2">Whole body</tissue>
    </source>
</reference>
<evidence type="ECO:0000313" key="3">
    <source>
        <dbReference type="Proteomes" id="UP000198287"/>
    </source>
</evidence>
<keyword evidence="3" id="KW-1185">Reference proteome</keyword>
<protein>
    <submittedName>
        <fullName evidence="2">Uncharacterized protein</fullName>
    </submittedName>
</protein>
<sequence length="111" mass="12276">MYLYPTSATHSWLPHCGRKYGIKMATVSYEKPTFEGLSGLVMPLEHYTWASAGTCATLIVTVLGINTFKNGGTKKKEISTFILGVDFVLLPRAVPWNPWHLGAPTKLSSIY</sequence>
<dbReference type="AlphaFoldDB" id="A0A226CWM4"/>
<dbReference type="Proteomes" id="UP000198287">
    <property type="component" value="Unassembled WGS sequence"/>
</dbReference>
<organism evidence="2 3">
    <name type="scientific">Folsomia candida</name>
    <name type="common">Springtail</name>
    <dbReference type="NCBI Taxonomy" id="158441"/>
    <lineage>
        <taxon>Eukaryota</taxon>
        <taxon>Metazoa</taxon>
        <taxon>Ecdysozoa</taxon>
        <taxon>Arthropoda</taxon>
        <taxon>Hexapoda</taxon>
        <taxon>Collembola</taxon>
        <taxon>Entomobryomorpha</taxon>
        <taxon>Isotomoidea</taxon>
        <taxon>Isotomidae</taxon>
        <taxon>Proisotominae</taxon>
        <taxon>Folsomia</taxon>
    </lineage>
</organism>